<dbReference type="PANTHER" id="PTHR13017:SF0">
    <property type="entry name" value="METHENYLTETRAHYDROFOLATE SYNTHASE DOMAIN-CONTAINING PROTEIN"/>
    <property type="match status" value="1"/>
</dbReference>
<name>I3TF00_THEC1</name>
<accession>I3TF00</accession>
<dbReference type="GeneID" id="13013231"/>
<dbReference type="HOGENOM" id="CLU_031500_2_0_2"/>
<sequence>MRNTFESSEEALAYRSALRRRVWSALEEAGVAAFPRPVYGRIPNFVGAEQAASRLIRVLLDTGVSAVFVNPDSPQAPVRRMLLEEGVKVYVSTPRISRGFVLLDPAATPKGKAREASTISGLFKYGRPANPRDMPRIDAFVAGSVVVDHGGGRLGKGEGYSELEYAILAHFKLVDENTIVATTVHDLQVVESPIPLMPWDLTVDLISTPTRLIRVGGLRQRPTRVDCGLIPREKVLEIPILRELCEQA</sequence>
<dbReference type="Pfam" id="PF01812">
    <property type="entry name" value="5-FTHF_cyc-lig"/>
    <property type="match status" value="1"/>
</dbReference>
<dbReference type="InterPro" id="IPR024185">
    <property type="entry name" value="FTHF_cligase-like_sf"/>
</dbReference>
<dbReference type="KEGG" id="thg:TCELL_0914"/>
<dbReference type="STRING" id="1184251.TCELL_0914"/>
<dbReference type="InterPro" id="IPR002698">
    <property type="entry name" value="FTHF_cligase"/>
</dbReference>
<dbReference type="RefSeq" id="WP_014737588.1">
    <property type="nucleotide sequence ID" value="NC_017954.1"/>
</dbReference>
<dbReference type="OrthoDB" id="18307at2157"/>
<evidence type="ECO:0000313" key="2">
    <source>
        <dbReference type="Proteomes" id="UP000005270"/>
    </source>
</evidence>
<dbReference type="EMBL" id="CP003531">
    <property type="protein sequence ID" value="AFK51338.1"/>
    <property type="molecule type" value="Genomic_DNA"/>
</dbReference>
<dbReference type="InterPro" id="IPR037171">
    <property type="entry name" value="NagB/RpiA_transferase-like"/>
</dbReference>
<keyword evidence="1" id="KW-0436">Ligase</keyword>
<dbReference type="GO" id="GO:0016874">
    <property type="term" value="F:ligase activity"/>
    <property type="evidence" value="ECO:0007669"/>
    <property type="project" value="UniProtKB-KW"/>
</dbReference>
<dbReference type="Proteomes" id="UP000005270">
    <property type="component" value="Chromosome"/>
</dbReference>
<gene>
    <name evidence="1" type="ordered locus">TCELL_0914</name>
</gene>
<reference evidence="1 2" key="1">
    <citation type="journal article" date="2012" name="J. Bacteriol.">
        <title>Complete genome sequence of the hyperthermophilic cellulolytic Crenarchaeon 'Thermogladius cellulolyticus' 1633.</title>
        <authorList>
            <person name="Mardanov A.V."/>
            <person name="Kochetkova T.V."/>
            <person name="Beletsky A.V."/>
            <person name="Bonch-Osmolovskaya E.A."/>
            <person name="Ravin N.V."/>
            <person name="Skryabin K.G."/>
        </authorList>
    </citation>
    <scope>NUCLEOTIDE SEQUENCE [LARGE SCALE GENOMIC DNA]</scope>
    <source>
        <strain evidence="2">DSM 22663 / VKM B-2946 / 1633</strain>
    </source>
</reference>
<keyword evidence="2" id="KW-1185">Reference proteome</keyword>
<dbReference type="GO" id="GO:0005737">
    <property type="term" value="C:cytoplasm"/>
    <property type="evidence" value="ECO:0007669"/>
    <property type="project" value="TreeGrafter"/>
</dbReference>
<dbReference type="Gene3D" id="3.40.50.10420">
    <property type="entry name" value="NagB/RpiA/CoA transferase-like"/>
    <property type="match status" value="1"/>
</dbReference>
<dbReference type="InParanoid" id="I3TF00"/>
<proteinExistence type="predicted"/>
<dbReference type="PANTHER" id="PTHR13017">
    <property type="entry name" value="5-FORMYLTETRAHYDROFOLATE CYCLO-LIGASE-RELATED"/>
    <property type="match status" value="1"/>
</dbReference>
<dbReference type="SUPFAM" id="SSF100950">
    <property type="entry name" value="NagB/RpiA/CoA transferase-like"/>
    <property type="match status" value="1"/>
</dbReference>
<dbReference type="FunCoup" id="I3TF00">
    <property type="interactions" value="114"/>
</dbReference>
<evidence type="ECO:0000313" key="1">
    <source>
        <dbReference type="EMBL" id="AFK51338.1"/>
    </source>
</evidence>
<organism evidence="1 2">
    <name type="scientific">Thermogladius calderae (strain DSM 22663 / VKM B-2946 / 1633)</name>
    <dbReference type="NCBI Taxonomy" id="1184251"/>
    <lineage>
        <taxon>Archaea</taxon>
        <taxon>Thermoproteota</taxon>
        <taxon>Thermoprotei</taxon>
        <taxon>Desulfurococcales</taxon>
        <taxon>Desulfurococcaceae</taxon>
        <taxon>Thermogladius</taxon>
    </lineage>
</organism>
<dbReference type="eggNOG" id="arCOG00474">
    <property type="taxonomic scope" value="Archaea"/>
</dbReference>
<dbReference type="AlphaFoldDB" id="I3TF00"/>
<protein>
    <submittedName>
        <fullName evidence="1">5-formyltetrahydrofolate cyclo-ligase</fullName>
    </submittedName>
</protein>